<gene>
    <name evidence="2" type="ORF">V1264_020144</name>
</gene>
<evidence type="ECO:0000259" key="1">
    <source>
        <dbReference type="Pfam" id="PF21599"/>
    </source>
</evidence>
<dbReference type="InterPro" id="IPR040854">
    <property type="entry name" value="ZSWIM9"/>
</dbReference>
<proteinExistence type="predicted"/>
<keyword evidence="3" id="KW-1185">Reference proteome</keyword>
<feature type="domain" description="ZSWIM3 N-terminal" evidence="1">
    <location>
        <begin position="4"/>
        <end position="115"/>
    </location>
</feature>
<dbReference type="EMBL" id="JBAMIC010000010">
    <property type="protein sequence ID" value="KAK7101819.1"/>
    <property type="molecule type" value="Genomic_DNA"/>
</dbReference>
<protein>
    <recommendedName>
        <fullName evidence="1">ZSWIM3 N-terminal domain-containing protein</fullName>
    </recommendedName>
</protein>
<organism evidence="2 3">
    <name type="scientific">Littorina saxatilis</name>
    <dbReference type="NCBI Taxonomy" id="31220"/>
    <lineage>
        <taxon>Eukaryota</taxon>
        <taxon>Metazoa</taxon>
        <taxon>Spiralia</taxon>
        <taxon>Lophotrochozoa</taxon>
        <taxon>Mollusca</taxon>
        <taxon>Gastropoda</taxon>
        <taxon>Caenogastropoda</taxon>
        <taxon>Littorinimorpha</taxon>
        <taxon>Littorinoidea</taxon>
        <taxon>Littorinidae</taxon>
        <taxon>Littorina</taxon>
    </lineage>
</organism>
<dbReference type="AlphaFoldDB" id="A0AAN9BAY7"/>
<name>A0AAN9BAY7_9CAEN</name>
<sequence length="205" mass="23978">MGFNVGDQFASYEEFQQALVGYEKSTFVQLWKRDSRTLAAAQGRCPNRKFNSAIKFYELTYSCVHGGKKHHSKSTAGLRPNQKTFKIECPFTLKLRANPEGTHLLVTKFDNIHNHNVLECLYNVMPAQRRLNKEDKEKAKEMLKVNADTEKTSAASFVDKFRKGFNHERHSQHRYLSEIKVKVFLLEDSTQRHRQLFEQSTRRYC</sequence>
<evidence type="ECO:0000313" key="3">
    <source>
        <dbReference type="Proteomes" id="UP001374579"/>
    </source>
</evidence>
<dbReference type="PANTHER" id="PTHR47086:SF4">
    <property type="entry name" value="BTB DOMAIN-CONTAINING PROTEIN"/>
    <property type="match status" value="1"/>
</dbReference>
<evidence type="ECO:0000313" key="2">
    <source>
        <dbReference type="EMBL" id="KAK7101819.1"/>
    </source>
</evidence>
<accession>A0AAN9BAY7</accession>
<dbReference type="InterPro" id="IPR048325">
    <property type="entry name" value="ZSWIM3_N"/>
</dbReference>
<comment type="caution">
    <text evidence="2">The sequence shown here is derived from an EMBL/GenBank/DDBJ whole genome shotgun (WGS) entry which is preliminary data.</text>
</comment>
<dbReference type="Proteomes" id="UP001374579">
    <property type="component" value="Unassembled WGS sequence"/>
</dbReference>
<dbReference type="PANTHER" id="PTHR47086">
    <property type="entry name" value="BTB DOMAIN-CONTAINING PROTEIN"/>
    <property type="match status" value="1"/>
</dbReference>
<reference evidence="2 3" key="1">
    <citation type="submission" date="2024-02" db="EMBL/GenBank/DDBJ databases">
        <title>Chromosome-scale genome assembly of the rough periwinkle Littorina saxatilis.</title>
        <authorList>
            <person name="De Jode A."/>
            <person name="Faria R."/>
            <person name="Formenti G."/>
            <person name="Sims Y."/>
            <person name="Smith T.P."/>
            <person name="Tracey A."/>
            <person name="Wood J.M.D."/>
            <person name="Zagrodzka Z.B."/>
            <person name="Johannesson K."/>
            <person name="Butlin R.K."/>
            <person name="Leder E.H."/>
        </authorList>
    </citation>
    <scope>NUCLEOTIDE SEQUENCE [LARGE SCALE GENOMIC DNA]</scope>
    <source>
        <strain evidence="2">Snail1</strain>
        <tissue evidence="2">Muscle</tissue>
    </source>
</reference>
<dbReference type="Pfam" id="PF21599">
    <property type="entry name" value="ZSWIM3_N"/>
    <property type="match status" value="1"/>
</dbReference>